<sequence length="73" mass="8081">MNNLNFGLALGFSGLVLNYATTYGKGAMRVFTHTRSKSIPSSQDLSENFSFYASCDDVYDLSELLSEESDIKI</sequence>
<protein>
    <submittedName>
        <fullName evidence="1">Uncharacterized protein</fullName>
    </submittedName>
</protein>
<dbReference type="AlphaFoldDB" id="A0A1R2ALD7"/>
<comment type="caution">
    <text evidence="1">The sequence shown here is derived from an EMBL/GenBank/DDBJ whole genome shotgun (WGS) entry which is preliminary data.</text>
</comment>
<evidence type="ECO:0000313" key="2">
    <source>
        <dbReference type="Proteomes" id="UP000187209"/>
    </source>
</evidence>
<keyword evidence="2" id="KW-1185">Reference proteome</keyword>
<dbReference type="Proteomes" id="UP000187209">
    <property type="component" value="Unassembled WGS sequence"/>
</dbReference>
<accession>A0A1R2ALD7</accession>
<dbReference type="EMBL" id="MPUH01002224">
    <property type="protein sequence ID" value="OMJ65322.1"/>
    <property type="molecule type" value="Genomic_DNA"/>
</dbReference>
<name>A0A1R2ALD7_9CILI</name>
<evidence type="ECO:0000313" key="1">
    <source>
        <dbReference type="EMBL" id="OMJ65322.1"/>
    </source>
</evidence>
<organism evidence="1 2">
    <name type="scientific">Stentor coeruleus</name>
    <dbReference type="NCBI Taxonomy" id="5963"/>
    <lineage>
        <taxon>Eukaryota</taxon>
        <taxon>Sar</taxon>
        <taxon>Alveolata</taxon>
        <taxon>Ciliophora</taxon>
        <taxon>Postciliodesmatophora</taxon>
        <taxon>Heterotrichea</taxon>
        <taxon>Heterotrichida</taxon>
        <taxon>Stentoridae</taxon>
        <taxon>Stentor</taxon>
    </lineage>
</organism>
<reference evidence="1 2" key="1">
    <citation type="submission" date="2016-11" db="EMBL/GenBank/DDBJ databases">
        <title>The macronuclear genome of Stentor coeruleus: a giant cell with tiny introns.</title>
        <authorList>
            <person name="Slabodnick M."/>
            <person name="Ruby J.G."/>
            <person name="Reiff S.B."/>
            <person name="Swart E.C."/>
            <person name="Gosai S."/>
            <person name="Prabakaran S."/>
            <person name="Witkowska E."/>
            <person name="Larue G.E."/>
            <person name="Fisher S."/>
            <person name="Freeman R.M."/>
            <person name="Gunawardena J."/>
            <person name="Chu W."/>
            <person name="Stover N.A."/>
            <person name="Gregory B.D."/>
            <person name="Nowacki M."/>
            <person name="Derisi J."/>
            <person name="Roy S.W."/>
            <person name="Marshall W.F."/>
            <person name="Sood P."/>
        </authorList>
    </citation>
    <scope>NUCLEOTIDE SEQUENCE [LARGE SCALE GENOMIC DNA]</scope>
    <source>
        <strain evidence="1">WM001</strain>
    </source>
</reference>
<proteinExistence type="predicted"/>
<gene>
    <name evidence="1" type="ORF">SteCoe_38478</name>
</gene>